<feature type="transmembrane region" description="Helical" evidence="7">
    <location>
        <begin position="7"/>
        <end position="28"/>
    </location>
</feature>
<feature type="transmembrane region" description="Helical" evidence="7">
    <location>
        <begin position="380"/>
        <end position="402"/>
    </location>
</feature>
<keyword evidence="5 9" id="KW-0418">Kinase</keyword>
<dbReference type="EMBL" id="HE796683">
    <property type="protein sequence ID" value="CCH02951.1"/>
    <property type="molecule type" value="Genomic_DNA"/>
</dbReference>
<dbReference type="PRINTS" id="PR00344">
    <property type="entry name" value="BCTRLSENSOR"/>
</dbReference>
<feature type="domain" description="Histidine kinase" evidence="8">
    <location>
        <begin position="417"/>
        <end position="663"/>
    </location>
</feature>
<evidence type="ECO:0000256" key="7">
    <source>
        <dbReference type="SAM" id="Phobius"/>
    </source>
</evidence>
<feature type="region of interest" description="Disordered" evidence="6">
    <location>
        <begin position="108"/>
        <end position="145"/>
    </location>
</feature>
<evidence type="ECO:0000256" key="2">
    <source>
        <dbReference type="ARBA" id="ARBA00012438"/>
    </source>
</evidence>
<dbReference type="EC" id="2.7.13.3" evidence="2"/>
<dbReference type="Proteomes" id="UP000011058">
    <property type="component" value="Chromosome"/>
</dbReference>
<dbReference type="PROSITE" id="PS50109">
    <property type="entry name" value="HIS_KIN"/>
    <property type="match status" value="1"/>
</dbReference>
<evidence type="ECO:0000313" key="10">
    <source>
        <dbReference type="Proteomes" id="UP000011058"/>
    </source>
</evidence>
<dbReference type="Pfam" id="PF02518">
    <property type="entry name" value="HATPase_c"/>
    <property type="match status" value="1"/>
</dbReference>
<organism evidence="9 10">
    <name type="scientific">Fibrella aestuarina BUZ 2</name>
    <dbReference type="NCBI Taxonomy" id="1166018"/>
    <lineage>
        <taxon>Bacteria</taxon>
        <taxon>Pseudomonadati</taxon>
        <taxon>Bacteroidota</taxon>
        <taxon>Cytophagia</taxon>
        <taxon>Cytophagales</taxon>
        <taxon>Spirosomataceae</taxon>
        <taxon>Fibrella</taxon>
    </lineage>
</organism>
<dbReference type="InterPro" id="IPR036097">
    <property type="entry name" value="HisK_dim/P_sf"/>
</dbReference>
<dbReference type="HOGENOM" id="CLU_026375_1_0_10"/>
<dbReference type="CDD" id="cd00075">
    <property type="entry name" value="HATPase"/>
    <property type="match status" value="1"/>
</dbReference>
<evidence type="ECO:0000256" key="4">
    <source>
        <dbReference type="ARBA" id="ARBA00022679"/>
    </source>
</evidence>
<dbReference type="KEGG" id="fae:FAES_4952"/>
<dbReference type="eggNOG" id="COG5002">
    <property type="taxonomic scope" value="Bacteria"/>
</dbReference>
<evidence type="ECO:0000256" key="5">
    <source>
        <dbReference type="ARBA" id="ARBA00022777"/>
    </source>
</evidence>
<dbReference type="OrthoDB" id="1933776at2"/>
<dbReference type="AlphaFoldDB" id="I0KFP8"/>
<keyword evidence="4 9" id="KW-0808">Transferase</keyword>
<dbReference type="InterPro" id="IPR003594">
    <property type="entry name" value="HATPase_dom"/>
</dbReference>
<dbReference type="InterPro" id="IPR003661">
    <property type="entry name" value="HisK_dim/P_dom"/>
</dbReference>
<reference evidence="9 10" key="1">
    <citation type="journal article" date="2012" name="J. Bacteriol.">
        <title>Genome Sequence of Fibrella aestuarina BUZ 2T, a Filamentous Marine Bacterium.</title>
        <authorList>
            <person name="Filippini M."/>
            <person name="Qi W."/>
            <person name="Blom J."/>
            <person name="Goesmann A."/>
            <person name="Smits T.H."/>
            <person name="Bagheri H.C."/>
        </authorList>
    </citation>
    <scope>NUCLEOTIDE SEQUENCE [LARGE SCALE GENOMIC DNA]</scope>
    <source>
        <strain evidence="10">BUZ 2T</strain>
    </source>
</reference>
<dbReference type="Gene3D" id="3.30.565.10">
    <property type="entry name" value="Histidine kinase-like ATPase, C-terminal domain"/>
    <property type="match status" value="1"/>
</dbReference>
<dbReference type="SMART" id="SM00387">
    <property type="entry name" value="HATPase_c"/>
    <property type="match status" value="1"/>
</dbReference>
<name>I0KFP8_9BACT</name>
<evidence type="ECO:0000256" key="3">
    <source>
        <dbReference type="ARBA" id="ARBA00022553"/>
    </source>
</evidence>
<dbReference type="InterPro" id="IPR036890">
    <property type="entry name" value="HATPase_C_sf"/>
</dbReference>
<dbReference type="RefSeq" id="WP_015334050.1">
    <property type="nucleotide sequence ID" value="NC_020054.1"/>
</dbReference>
<dbReference type="CDD" id="cd00082">
    <property type="entry name" value="HisKA"/>
    <property type="match status" value="1"/>
</dbReference>
<dbReference type="InterPro" id="IPR005467">
    <property type="entry name" value="His_kinase_dom"/>
</dbReference>
<keyword evidence="7" id="KW-0472">Membrane</keyword>
<gene>
    <name evidence="9" type="primary">rprX3</name>
    <name evidence="9" type="ORF">FAES_4952</name>
</gene>
<keyword evidence="3" id="KW-0597">Phosphoprotein</keyword>
<evidence type="ECO:0000313" key="9">
    <source>
        <dbReference type="EMBL" id="CCH02951.1"/>
    </source>
</evidence>
<comment type="catalytic activity">
    <reaction evidence="1">
        <text>ATP + protein L-histidine = ADP + protein N-phospho-L-histidine.</text>
        <dbReference type="EC" id="2.7.13.3"/>
    </reaction>
</comment>
<dbReference type="InterPro" id="IPR004358">
    <property type="entry name" value="Sig_transdc_His_kin-like_C"/>
</dbReference>
<evidence type="ECO:0000259" key="8">
    <source>
        <dbReference type="PROSITE" id="PS50109"/>
    </source>
</evidence>
<keyword evidence="7" id="KW-1133">Transmembrane helix</keyword>
<proteinExistence type="predicted"/>
<dbReference type="STRING" id="1166018.FAES_4952"/>
<dbReference type="FunFam" id="3.30.565.10:FF:000006">
    <property type="entry name" value="Sensor histidine kinase WalK"/>
    <property type="match status" value="1"/>
</dbReference>
<keyword evidence="7" id="KW-0812">Transmembrane</keyword>
<feature type="compositionally biased region" description="Low complexity" evidence="6">
    <location>
        <begin position="109"/>
        <end position="126"/>
    </location>
</feature>
<evidence type="ECO:0000256" key="1">
    <source>
        <dbReference type="ARBA" id="ARBA00000085"/>
    </source>
</evidence>
<dbReference type="PANTHER" id="PTHR43547:SF2">
    <property type="entry name" value="HYBRID SIGNAL TRANSDUCTION HISTIDINE KINASE C"/>
    <property type="match status" value="1"/>
</dbReference>
<dbReference type="GO" id="GO:0000155">
    <property type="term" value="F:phosphorelay sensor kinase activity"/>
    <property type="evidence" value="ECO:0007669"/>
    <property type="project" value="InterPro"/>
</dbReference>
<protein>
    <recommendedName>
        <fullName evidence="2">histidine kinase</fullName>
        <ecNumber evidence="2">2.7.13.3</ecNumber>
    </recommendedName>
</protein>
<dbReference type="SMART" id="SM00388">
    <property type="entry name" value="HisKA"/>
    <property type="match status" value="1"/>
</dbReference>
<dbReference type="SUPFAM" id="SSF55874">
    <property type="entry name" value="ATPase domain of HSP90 chaperone/DNA topoisomerase II/histidine kinase"/>
    <property type="match status" value="1"/>
</dbReference>
<dbReference type="SUPFAM" id="SSF47384">
    <property type="entry name" value="Homodimeric domain of signal transducing histidine kinase"/>
    <property type="match status" value="1"/>
</dbReference>
<evidence type="ECO:0000256" key="6">
    <source>
        <dbReference type="SAM" id="MobiDB-lite"/>
    </source>
</evidence>
<dbReference type="Pfam" id="PF00512">
    <property type="entry name" value="HisKA"/>
    <property type="match status" value="1"/>
</dbReference>
<sequence>MSTKRIRWIVLSMAIGLLGLVGFQLYWISTALHLQKEQFDYKVTDALQEVVRSLERQEIQYQARQQLQLQHQQQQLMAIGRKNGKANTPQTTAPSNALDASPDRIAANQTQPRQRTQGATQRATQPHSGQAGTSVAGRDMPGPIVVQSDALHPRTQTLTLEQAQVVEAFFRQQEELMAMGDWQTQLAQQQRFERWINEIAANPLNQFHDGELTLVMPDSGTHRSGPTRPRKTRTYKAAPLAKTAPTNVPKPSQEQGITAVNSMTHAEQAQMIKDVLKGLLMSDRPLEERVDRFTLDTLLRQALQERGITIPYNFAVRSKGQSRFLFASMLASQASMNRQFDDYGYKAALFPNNILETGNYVYLFFPDQRSFILSRMTATLAGSALLILVIMGCFYVAITTILRQKKMADIKNDFINNMTHEFKTPISTISLAVDMAREQLRSAQMPSLVGAAGSPPPTNELPERLGRYMGIIRDENQRLGSHVEKVLQMALLDKGEVKLKLSSVNVHDVIEKVLNTMSLSIEQRQGDIELEFDATDEIVQADEVHLTNMLYNLIDNAIKYSPERVAIRIRTRNTTLPDPKTGAPRPSVAISVADQGLGLTKEQQSRIFDTFYRVPTGNRHDVKGFGLGLSYVKKMAEEHHGQVTVSSTPGQGSEFEIVIPTSTNE</sequence>
<dbReference type="Gene3D" id="1.10.287.130">
    <property type="match status" value="1"/>
</dbReference>
<keyword evidence="10" id="KW-1185">Reference proteome</keyword>
<accession>I0KFP8</accession>
<dbReference type="PANTHER" id="PTHR43547">
    <property type="entry name" value="TWO-COMPONENT HISTIDINE KINASE"/>
    <property type="match status" value="1"/>
</dbReference>